<protein>
    <submittedName>
        <fullName evidence="1">Uncharacterized protein</fullName>
    </submittedName>
</protein>
<proteinExistence type="predicted"/>
<dbReference type="AlphaFoldDB" id="A0A9Q0GK01"/>
<dbReference type="Proteomes" id="UP001141806">
    <property type="component" value="Unassembled WGS sequence"/>
</dbReference>
<gene>
    <name evidence="1" type="ORF">NE237_002649</name>
</gene>
<organism evidence="1 2">
    <name type="scientific">Protea cynaroides</name>
    <dbReference type="NCBI Taxonomy" id="273540"/>
    <lineage>
        <taxon>Eukaryota</taxon>
        <taxon>Viridiplantae</taxon>
        <taxon>Streptophyta</taxon>
        <taxon>Embryophyta</taxon>
        <taxon>Tracheophyta</taxon>
        <taxon>Spermatophyta</taxon>
        <taxon>Magnoliopsida</taxon>
        <taxon>Proteales</taxon>
        <taxon>Proteaceae</taxon>
        <taxon>Protea</taxon>
    </lineage>
</organism>
<reference evidence="1" key="1">
    <citation type="journal article" date="2023" name="Plant J.">
        <title>The genome of the king protea, Protea cynaroides.</title>
        <authorList>
            <person name="Chang J."/>
            <person name="Duong T.A."/>
            <person name="Schoeman C."/>
            <person name="Ma X."/>
            <person name="Roodt D."/>
            <person name="Barker N."/>
            <person name="Li Z."/>
            <person name="Van de Peer Y."/>
            <person name="Mizrachi E."/>
        </authorList>
    </citation>
    <scope>NUCLEOTIDE SEQUENCE</scope>
    <source>
        <tissue evidence="1">Young leaves</tissue>
    </source>
</reference>
<evidence type="ECO:0000313" key="2">
    <source>
        <dbReference type="Proteomes" id="UP001141806"/>
    </source>
</evidence>
<name>A0A9Q0GK01_9MAGN</name>
<dbReference type="EMBL" id="JAMYWD010003037">
    <property type="protein sequence ID" value="KAJ4933731.1"/>
    <property type="molecule type" value="Genomic_DNA"/>
</dbReference>
<keyword evidence="2" id="KW-1185">Reference proteome</keyword>
<evidence type="ECO:0000313" key="1">
    <source>
        <dbReference type="EMBL" id="KAJ4933731.1"/>
    </source>
</evidence>
<sequence length="199" mass="21182">MGSELFEFAAVMFSCYGSVARSALMRAYAVGVMGKAVAMGRRGRLDRALSEGTMSVLDHRLQVVEQLLQICSVVHDGRPTLMESRMALVDRWTSVGDSSCAKVAGSIVAADQGVDLVAGGPCRSSIGMLVGDAENTARPRREGPSDLVQVVYQVRISITISLHVESREFAKMVLTFGDIIAVIGLKVAGGLVDPPARVQ</sequence>
<comment type="caution">
    <text evidence="1">The sequence shown here is derived from an EMBL/GenBank/DDBJ whole genome shotgun (WGS) entry which is preliminary data.</text>
</comment>
<accession>A0A9Q0GK01</accession>